<dbReference type="PANTHER" id="PTHR43235:SF1">
    <property type="entry name" value="GLUTAMINE AMIDOTRANSFERASE PB2B2.05-RELATED"/>
    <property type="match status" value="1"/>
</dbReference>
<dbReference type="Proteomes" id="UP001595444">
    <property type="component" value="Unassembled WGS sequence"/>
</dbReference>
<dbReference type="CDD" id="cd01745">
    <property type="entry name" value="GATase1_2"/>
    <property type="match status" value="1"/>
</dbReference>
<keyword evidence="1" id="KW-0378">Hydrolase</keyword>
<reference evidence="2" key="1">
    <citation type="journal article" date="2019" name="Int. J. Syst. Evol. Microbiol.">
        <title>The Global Catalogue of Microorganisms (GCM) 10K type strain sequencing project: providing services to taxonomists for standard genome sequencing and annotation.</title>
        <authorList>
            <consortium name="The Broad Institute Genomics Platform"/>
            <consortium name="The Broad Institute Genome Sequencing Center for Infectious Disease"/>
            <person name="Wu L."/>
            <person name="Ma J."/>
        </authorList>
    </citation>
    <scope>NUCLEOTIDE SEQUENCE [LARGE SCALE GENOMIC DNA]</scope>
    <source>
        <strain evidence="2">KCTC 62164</strain>
    </source>
</reference>
<dbReference type="PANTHER" id="PTHR43235">
    <property type="entry name" value="GLUTAMINE AMIDOTRANSFERASE PB2B2.05-RELATED"/>
    <property type="match status" value="1"/>
</dbReference>
<dbReference type="PROSITE" id="PS51273">
    <property type="entry name" value="GATASE_TYPE_1"/>
    <property type="match status" value="1"/>
</dbReference>
<dbReference type="InterPro" id="IPR011697">
    <property type="entry name" value="Peptidase_C26"/>
</dbReference>
<name>A0ABV7D310_9PROT</name>
<evidence type="ECO:0000313" key="2">
    <source>
        <dbReference type="Proteomes" id="UP001595444"/>
    </source>
</evidence>
<dbReference type="SUPFAM" id="SSF52317">
    <property type="entry name" value="Class I glutamine amidotransferase-like"/>
    <property type="match status" value="1"/>
</dbReference>
<keyword evidence="2" id="KW-1185">Reference proteome</keyword>
<dbReference type="Gene3D" id="3.40.50.880">
    <property type="match status" value="1"/>
</dbReference>
<proteinExistence type="predicted"/>
<sequence>MKPVIAVICDTTQSGPHIYHQVGDKYVQALRKCSDVTPVLVPALSESPVAVAEIMAFADGMLFTGGYSNIERHHYGAAPAPEGEHQDPARDMNTLSALPAILKAGIPMLGICRGLQELNVALGGTLYPRLHDIEGRIDHREDKKAPIEVQYGPAHAVTVTKGGLLHKIVGDDVFMVNTVHGQGINKLADTLKIEALADDTTIEAVSVKDAKAFALAVQWHPEWRAWENPQSVKIFNAFGDAARAYNLSKTN</sequence>
<dbReference type="RefSeq" id="WP_194211728.1">
    <property type="nucleotide sequence ID" value="NZ_CP061205.1"/>
</dbReference>
<dbReference type="GO" id="GO:0016787">
    <property type="term" value="F:hydrolase activity"/>
    <property type="evidence" value="ECO:0007669"/>
    <property type="project" value="UniProtKB-KW"/>
</dbReference>
<organism evidence="1 2">
    <name type="scientific">Kordiimonas pumila</name>
    <dbReference type="NCBI Taxonomy" id="2161677"/>
    <lineage>
        <taxon>Bacteria</taxon>
        <taxon>Pseudomonadati</taxon>
        <taxon>Pseudomonadota</taxon>
        <taxon>Alphaproteobacteria</taxon>
        <taxon>Kordiimonadales</taxon>
        <taxon>Kordiimonadaceae</taxon>
        <taxon>Kordiimonas</taxon>
    </lineage>
</organism>
<evidence type="ECO:0000313" key="1">
    <source>
        <dbReference type="EMBL" id="MFC3051280.1"/>
    </source>
</evidence>
<comment type="caution">
    <text evidence="1">The sequence shown here is derived from an EMBL/GenBank/DDBJ whole genome shotgun (WGS) entry which is preliminary data.</text>
</comment>
<dbReference type="Pfam" id="PF07722">
    <property type="entry name" value="Peptidase_C26"/>
    <property type="match status" value="1"/>
</dbReference>
<accession>A0ABV7D310</accession>
<dbReference type="EMBL" id="JBHRSL010000002">
    <property type="protein sequence ID" value="MFC3051280.1"/>
    <property type="molecule type" value="Genomic_DNA"/>
</dbReference>
<protein>
    <submittedName>
        <fullName evidence="1">Gamma-glutamyl-gamma-aminobutyrate hydrolase family protein</fullName>
    </submittedName>
</protein>
<dbReference type="InterPro" id="IPR044668">
    <property type="entry name" value="PuuD-like"/>
</dbReference>
<dbReference type="InterPro" id="IPR029062">
    <property type="entry name" value="Class_I_gatase-like"/>
</dbReference>
<gene>
    <name evidence="1" type="ORF">ACFOKA_05110</name>
</gene>